<keyword evidence="3" id="KW-1185">Reference proteome</keyword>
<evidence type="ECO:0000313" key="3">
    <source>
        <dbReference type="Proteomes" id="UP001295684"/>
    </source>
</evidence>
<reference evidence="2" key="1">
    <citation type="submission" date="2023-07" db="EMBL/GenBank/DDBJ databases">
        <authorList>
            <consortium name="AG Swart"/>
            <person name="Singh M."/>
            <person name="Singh A."/>
            <person name="Seah K."/>
            <person name="Emmerich C."/>
        </authorList>
    </citation>
    <scope>NUCLEOTIDE SEQUENCE</scope>
    <source>
        <strain evidence="2">DP1</strain>
    </source>
</reference>
<keyword evidence="1" id="KW-0812">Transmembrane</keyword>
<organism evidence="2 3">
    <name type="scientific">Euplotes crassus</name>
    <dbReference type="NCBI Taxonomy" id="5936"/>
    <lineage>
        <taxon>Eukaryota</taxon>
        <taxon>Sar</taxon>
        <taxon>Alveolata</taxon>
        <taxon>Ciliophora</taxon>
        <taxon>Intramacronucleata</taxon>
        <taxon>Spirotrichea</taxon>
        <taxon>Hypotrichia</taxon>
        <taxon>Euplotida</taxon>
        <taxon>Euplotidae</taxon>
        <taxon>Moneuplotes</taxon>
    </lineage>
</organism>
<proteinExistence type="predicted"/>
<dbReference type="AlphaFoldDB" id="A0AAD1USY0"/>
<feature type="transmembrane region" description="Helical" evidence="1">
    <location>
        <begin position="6"/>
        <end position="26"/>
    </location>
</feature>
<dbReference type="Proteomes" id="UP001295684">
    <property type="component" value="Unassembled WGS sequence"/>
</dbReference>
<accession>A0AAD1USY0</accession>
<name>A0AAD1USY0_EUPCR</name>
<comment type="caution">
    <text evidence="2">The sequence shown here is derived from an EMBL/GenBank/DDBJ whole genome shotgun (WGS) entry which is preliminary data.</text>
</comment>
<evidence type="ECO:0000256" key="1">
    <source>
        <dbReference type="SAM" id="Phobius"/>
    </source>
</evidence>
<keyword evidence="1" id="KW-1133">Transmembrane helix</keyword>
<evidence type="ECO:0000313" key="2">
    <source>
        <dbReference type="EMBL" id="CAI2370984.1"/>
    </source>
</evidence>
<dbReference type="EMBL" id="CAMPGE010012204">
    <property type="protein sequence ID" value="CAI2370984.1"/>
    <property type="molecule type" value="Genomic_DNA"/>
</dbReference>
<keyword evidence="1" id="KW-0472">Membrane</keyword>
<sequence length="55" mass="6644">MLIMGFLVYFVVYILIKISLEIPYTLRKHDTVLFDFALVSTEIIGREFIREFCYY</sequence>
<protein>
    <submittedName>
        <fullName evidence="2">Uncharacterized protein</fullName>
    </submittedName>
</protein>
<gene>
    <name evidence="2" type="ORF">ECRASSUSDP1_LOCUS12304</name>
</gene>